<organism evidence="1 2">
    <name type="scientific">Acipenser oxyrinchus oxyrinchus</name>
    <dbReference type="NCBI Taxonomy" id="40147"/>
    <lineage>
        <taxon>Eukaryota</taxon>
        <taxon>Metazoa</taxon>
        <taxon>Chordata</taxon>
        <taxon>Craniata</taxon>
        <taxon>Vertebrata</taxon>
        <taxon>Euteleostomi</taxon>
        <taxon>Actinopterygii</taxon>
        <taxon>Chondrostei</taxon>
        <taxon>Acipenseriformes</taxon>
        <taxon>Acipenseridae</taxon>
        <taxon>Acipenser</taxon>
    </lineage>
</organism>
<dbReference type="AlphaFoldDB" id="A0AAD8GK75"/>
<dbReference type="Proteomes" id="UP001230051">
    <property type="component" value="Unassembled WGS sequence"/>
</dbReference>
<accession>A0AAD8GK75</accession>
<dbReference type="PANTHER" id="PTHR34833:SF1">
    <property type="entry name" value="GENE, 17359-RELATED"/>
    <property type="match status" value="1"/>
</dbReference>
<name>A0AAD8GK75_ACIOX</name>
<proteinExistence type="predicted"/>
<gene>
    <name evidence="1" type="ORF">AOXY_G409</name>
</gene>
<evidence type="ECO:0000313" key="2">
    <source>
        <dbReference type="Proteomes" id="UP001230051"/>
    </source>
</evidence>
<sequence>MTSKVCYHYKKRTGIPKLPKANGQRMLFTGPDGIGDYRAKNADFPHHIGEGELSREATSRLDYLYSAAPGSPAPRPKHCYVGGVGWGVLEYSVLNSRTLKSNMQFKLVNFRQACEEKVTHRYQNPWQPSPHILDEQPGRARSKLGWTHNLYDDYCYGNSTWTRRYGDKKLPAATPICVLKNRRAQQSPRVFSEESIGFHSAQRN</sequence>
<keyword evidence="2" id="KW-1185">Reference proteome</keyword>
<dbReference type="PANTHER" id="PTHR34833">
    <property type="entry name" value="GENE, 17359-RELATED"/>
    <property type="match status" value="1"/>
</dbReference>
<dbReference type="EMBL" id="JAGXEW010000001">
    <property type="protein sequence ID" value="KAK1175715.1"/>
    <property type="molecule type" value="Genomic_DNA"/>
</dbReference>
<evidence type="ECO:0000313" key="1">
    <source>
        <dbReference type="EMBL" id="KAK1175715.1"/>
    </source>
</evidence>
<dbReference type="Pfam" id="PF15123">
    <property type="entry name" value="DUF4562"/>
    <property type="match status" value="1"/>
</dbReference>
<dbReference type="InterPro" id="IPR027814">
    <property type="entry name" value="DUF4562"/>
</dbReference>
<comment type="caution">
    <text evidence="1">The sequence shown here is derived from an EMBL/GenBank/DDBJ whole genome shotgun (WGS) entry which is preliminary data.</text>
</comment>
<protein>
    <submittedName>
        <fullName evidence="1">Uncharacterized protein</fullName>
    </submittedName>
</protein>
<reference evidence="1" key="1">
    <citation type="submission" date="2022-02" db="EMBL/GenBank/DDBJ databases">
        <title>Atlantic sturgeon de novo genome assembly.</title>
        <authorList>
            <person name="Stock M."/>
            <person name="Klopp C."/>
            <person name="Guiguen Y."/>
            <person name="Cabau C."/>
            <person name="Parinello H."/>
            <person name="Santidrian Yebra-Pimentel E."/>
            <person name="Kuhl H."/>
            <person name="Dirks R.P."/>
            <person name="Guessner J."/>
            <person name="Wuertz S."/>
            <person name="Du K."/>
            <person name="Schartl M."/>
        </authorList>
    </citation>
    <scope>NUCLEOTIDE SEQUENCE</scope>
    <source>
        <strain evidence="1">STURGEONOMICS-FGT-2020</strain>
        <tissue evidence="1">Whole blood</tissue>
    </source>
</reference>